<proteinExistence type="inferred from homology"/>
<keyword evidence="6 12" id="KW-0808">Transferase</keyword>
<feature type="binding site" evidence="12">
    <location>
        <begin position="241"/>
        <end position="242"/>
    </location>
    <ligand>
        <name>pyridoxal 5'-phosphate</name>
        <dbReference type="ChEBI" id="CHEBI:597326"/>
    </ligand>
</feature>
<reference evidence="15" key="1">
    <citation type="journal article" date="2019" name="ISME J.">
        <title>Evolution in action: habitat transition from sediment to the pelagial leads to genome streamlining in Methylophilaceae.</title>
        <authorList>
            <person name="Salcher M."/>
            <person name="Schaefle D."/>
            <person name="Kaspar M."/>
            <person name="Neuenschwander S.M."/>
            <person name="Ghai R."/>
        </authorList>
    </citation>
    <scope>NUCLEOTIDE SEQUENCE [LARGE SCALE GENOMIC DNA]</scope>
    <source>
        <strain evidence="15">MMS-M-51</strain>
    </source>
</reference>
<dbReference type="FunFam" id="3.40.640.10:FF:000010">
    <property type="entry name" value="Phosphoserine aminotransferase"/>
    <property type="match status" value="1"/>
</dbReference>
<dbReference type="UniPathway" id="UPA00135">
    <property type="reaction ID" value="UER00197"/>
</dbReference>
<dbReference type="HAMAP" id="MF_00160">
    <property type="entry name" value="SerC_aminotrans_5"/>
    <property type="match status" value="1"/>
</dbReference>
<comment type="caution">
    <text evidence="12">Lacks conserved residue(s) required for the propagation of feature annotation.</text>
</comment>
<keyword evidence="5 12" id="KW-0028">Amino-acid biosynthesis</keyword>
<feature type="binding site" evidence="12">
    <location>
        <position position="46"/>
    </location>
    <ligand>
        <name>L-glutamate</name>
        <dbReference type="ChEBI" id="CHEBI:29985"/>
    </ligand>
</feature>
<dbReference type="AlphaFoldDB" id="A0A5B8CUQ5"/>
<feature type="binding site" evidence="12">
    <location>
        <position position="106"/>
    </location>
    <ligand>
        <name>pyridoxal 5'-phosphate</name>
        <dbReference type="ChEBI" id="CHEBI:597326"/>
    </ligand>
</feature>
<dbReference type="InterPro" id="IPR015421">
    <property type="entry name" value="PyrdxlP-dep_Trfase_major"/>
</dbReference>
<dbReference type="OrthoDB" id="9809412at2"/>
<dbReference type="SUPFAM" id="SSF53383">
    <property type="entry name" value="PLP-dependent transferases"/>
    <property type="match status" value="1"/>
</dbReference>
<keyword evidence="7 12" id="KW-0663">Pyridoxal phosphate</keyword>
<dbReference type="InterPro" id="IPR000192">
    <property type="entry name" value="Aminotrans_V_dom"/>
</dbReference>
<evidence type="ECO:0000313" key="15">
    <source>
        <dbReference type="Proteomes" id="UP000311008"/>
    </source>
</evidence>
<comment type="subcellular location">
    <subcellularLocation>
        <location evidence="12">Cytoplasm</location>
    </subcellularLocation>
</comment>
<evidence type="ECO:0000256" key="5">
    <source>
        <dbReference type="ARBA" id="ARBA00022605"/>
    </source>
</evidence>
<feature type="binding site" evidence="12">
    <location>
        <position position="199"/>
    </location>
    <ligand>
        <name>pyridoxal 5'-phosphate</name>
        <dbReference type="ChEBI" id="CHEBI:597326"/>
    </ligand>
</feature>
<dbReference type="GO" id="GO:0008615">
    <property type="term" value="P:pyridoxine biosynthetic process"/>
    <property type="evidence" value="ECO:0007669"/>
    <property type="project" value="UniProtKB-UniRule"/>
</dbReference>
<sequence>MMKLNANQLNFSGGPGALPESVLQQLHTAMLCVPEVGLSILGISHRSEWFAQVVHELEDNIRHLMGLPASTRVLMMQGGATQQFSMLPMNLLRNGQSADYIHSGYWSGKAIHEAEKSGKLQLAWSGKSDQFARLPTDAELQLSAQAAYFHYISNETVEGLQFHRVPGREDVPRICDMSSDLLSAPGAFNRYAMIYAHAQKNIGPAGVTLVILRDDFLSCLPSDLPGFINYHAQADAHSIYNTPPVFAIYSVLLVTRWLRDEIGGLHNIAKRNQQKADCLYQAIDNHADFYRGRAAVADRSNMNVVFNLPNAEIEQAFLQAAHQAGFSGLNGHRSIGGIRASIYNGLEVAAAEQLADFMQTFSKRYKPSRSHTVGLLPAFA</sequence>
<evidence type="ECO:0000256" key="3">
    <source>
        <dbReference type="ARBA" id="ARBA00006904"/>
    </source>
</evidence>
<comment type="function">
    <text evidence="12">Catalyzes the reversible conversion of 3-phosphohydroxypyruvate to phosphoserine and of 3-hydroxy-2-oxo-4-phosphonooxybutanoate to phosphohydroxythreonine.</text>
</comment>
<evidence type="ECO:0000256" key="6">
    <source>
        <dbReference type="ARBA" id="ARBA00022679"/>
    </source>
</evidence>
<gene>
    <name evidence="12" type="primary">serC</name>
    <name evidence="14" type="ORF">FIU01_08890</name>
</gene>
<comment type="catalytic activity">
    <reaction evidence="10 12">
        <text>4-(phosphooxy)-L-threonine + 2-oxoglutarate = (R)-3-hydroxy-2-oxo-4-phosphooxybutanoate + L-glutamate</text>
        <dbReference type="Rhea" id="RHEA:16573"/>
        <dbReference type="ChEBI" id="CHEBI:16810"/>
        <dbReference type="ChEBI" id="CHEBI:29985"/>
        <dbReference type="ChEBI" id="CHEBI:58452"/>
        <dbReference type="ChEBI" id="CHEBI:58538"/>
        <dbReference type="EC" id="2.6.1.52"/>
    </reaction>
</comment>
<name>A0A5B8CUQ5_9PROT</name>
<keyword evidence="15" id="KW-1185">Reference proteome</keyword>
<evidence type="ECO:0000256" key="8">
    <source>
        <dbReference type="ARBA" id="ARBA00023096"/>
    </source>
</evidence>
<feature type="modified residue" description="N6-(pyridoxal phosphate)lysine" evidence="12">
    <location>
        <position position="200"/>
    </location>
</feature>
<dbReference type="InterPro" id="IPR015424">
    <property type="entry name" value="PyrdxlP-dep_Trfase"/>
</dbReference>
<evidence type="ECO:0000256" key="1">
    <source>
        <dbReference type="ARBA" id="ARBA00004915"/>
    </source>
</evidence>
<comment type="subunit">
    <text evidence="12">Homodimer.</text>
</comment>
<organism evidence="14 15">
    <name type="scientific">Methylophilus medardicus</name>
    <dbReference type="NCBI Taxonomy" id="2588534"/>
    <lineage>
        <taxon>Bacteria</taxon>
        <taxon>Pseudomonadati</taxon>
        <taxon>Pseudomonadota</taxon>
        <taxon>Betaproteobacteria</taxon>
        <taxon>Nitrosomonadales</taxon>
        <taxon>Methylophilaceae</taxon>
        <taxon>Methylophilus</taxon>
    </lineage>
</organism>
<dbReference type="Proteomes" id="UP000311008">
    <property type="component" value="Chromosome"/>
</dbReference>
<evidence type="ECO:0000313" key="14">
    <source>
        <dbReference type="EMBL" id="QDC44635.1"/>
    </source>
</evidence>
<evidence type="ECO:0000256" key="10">
    <source>
        <dbReference type="ARBA" id="ARBA00047630"/>
    </source>
</evidence>
<dbReference type="NCBIfam" id="NF003764">
    <property type="entry name" value="PRK05355.1"/>
    <property type="match status" value="1"/>
</dbReference>
<keyword evidence="9 12" id="KW-0718">Serine biosynthesis</keyword>
<comment type="cofactor">
    <cofactor evidence="12">
        <name>pyridoxal 5'-phosphate</name>
        <dbReference type="ChEBI" id="CHEBI:597326"/>
    </cofactor>
    <text evidence="12">Binds 1 pyridoxal phosphate per subunit.</text>
</comment>
<evidence type="ECO:0000256" key="4">
    <source>
        <dbReference type="ARBA" id="ARBA00022576"/>
    </source>
</evidence>
<dbReference type="Pfam" id="PF00266">
    <property type="entry name" value="Aminotran_5"/>
    <property type="match status" value="1"/>
</dbReference>
<accession>A0A5B8CUQ5</accession>
<dbReference type="RefSeq" id="WP_140003965.1">
    <property type="nucleotide sequence ID" value="NZ_CP040946.1"/>
</dbReference>
<dbReference type="InterPro" id="IPR015422">
    <property type="entry name" value="PyrdxlP-dep_Trfase_small"/>
</dbReference>
<keyword evidence="4 12" id="KW-0032">Aminotransferase</keyword>
<keyword evidence="8 12" id="KW-0664">Pyridoxine biosynthesis</keyword>
<dbReference type="PANTHER" id="PTHR43247:SF1">
    <property type="entry name" value="PHOSPHOSERINE AMINOTRANSFERASE"/>
    <property type="match status" value="1"/>
</dbReference>
<evidence type="ECO:0000256" key="9">
    <source>
        <dbReference type="ARBA" id="ARBA00023299"/>
    </source>
</evidence>
<comment type="catalytic activity">
    <reaction evidence="11 12">
        <text>O-phospho-L-serine + 2-oxoglutarate = 3-phosphooxypyruvate + L-glutamate</text>
        <dbReference type="Rhea" id="RHEA:14329"/>
        <dbReference type="ChEBI" id="CHEBI:16810"/>
        <dbReference type="ChEBI" id="CHEBI:18110"/>
        <dbReference type="ChEBI" id="CHEBI:29985"/>
        <dbReference type="ChEBI" id="CHEBI:57524"/>
        <dbReference type="EC" id="2.6.1.52"/>
    </reaction>
</comment>
<evidence type="ECO:0000256" key="12">
    <source>
        <dbReference type="HAMAP-Rule" id="MF_00160"/>
    </source>
</evidence>
<feature type="binding site" evidence="12">
    <location>
        <position position="176"/>
    </location>
    <ligand>
        <name>pyridoxal 5'-phosphate</name>
        <dbReference type="ChEBI" id="CHEBI:597326"/>
    </ligand>
</feature>
<protein>
    <recommendedName>
        <fullName evidence="12">Phosphoserine aminotransferase</fullName>
        <ecNumber evidence="12">2.6.1.52</ecNumber>
    </recommendedName>
    <alternativeName>
        <fullName evidence="12">Phosphohydroxythreonine aminotransferase</fullName>
        <shortName evidence="12">PSAT</shortName>
    </alternativeName>
</protein>
<dbReference type="EMBL" id="CP040946">
    <property type="protein sequence ID" value="QDC44635.1"/>
    <property type="molecule type" value="Genomic_DNA"/>
</dbReference>
<dbReference type="PANTHER" id="PTHR43247">
    <property type="entry name" value="PHOSPHOSERINE AMINOTRANSFERASE"/>
    <property type="match status" value="1"/>
</dbReference>
<comment type="pathway">
    <text evidence="2 12">Amino-acid biosynthesis; L-serine biosynthesis; L-serine from 3-phospho-D-glycerate: step 2/3.</text>
</comment>
<comment type="similarity">
    <text evidence="3 12">Belongs to the class-V pyridoxal-phosphate-dependent aminotransferase family. SerC subfamily.</text>
</comment>
<dbReference type="Gene3D" id="3.40.640.10">
    <property type="entry name" value="Type I PLP-dependent aspartate aminotransferase-like (Major domain)"/>
    <property type="match status" value="1"/>
</dbReference>
<evidence type="ECO:0000256" key="11">
    <source>
        <dbReference type="ARBA" id="ARBA00049007"/>
    </source>
</evidence>
<feature type="domain" description="Aminotransferase class V" evidence="13">
    <location>
        <begin position="10"/>
        <end position="344"/>
    </location>
</feature>
<dbReference type="FunFam" id="3.90.1150.10:FF:000006">
    <property type="entry name" value="Phosphoserine aminotransferase"/>
    <property type="match status" value="1"/>
</dbReference>
<evidence type="ECO:0000256" key="7">
    <source>
        <dbReference type="ARBA" id="ARBA00022898"/>
    </source>
</evidence>
<evidence type="ECO:0000256" key="2">
    <source>
        <dbReference type="ARBA" id="ARBA00005099"/>
    </source>
</evidence>
<dbReference type="PIRSF" id="PIRSF000525">
    <property type="entry name" value="SerC"/>
    <property type="match status" value="1"/>
</dbReference>
<dbReference type="Gene3D" id="3.90.1150.10">
    <property type="entry name" value="Aspartate Aminotransferase, domain 1"/>
    <property type="match status" value="1"/>
</dbReference>
<dbReference type="GO" id="GO:0006564">
    <property type="term" value="P:L-serine biosynthetic process"/>
    <property type="evidence" value="ECO:0007669"/>
    <property type="project" value="UniProtKB-UniRule"/>
</dbReference>
<comment type="pathway">
    <text evidence="1 12">Cofactor biosynthesis; pyridoxine 5'-phosphate biosynthesis; pyridoxine 5'-phosphate from D-erythrose 4-phosphate: step 3/5.</text>
</comment>
<dbReference type="NCBIfam" id="NF009112">
    <property type="entry name" value="PRK12462.1"/>
    <property type="match status" value="1"/>
</dbReference>
<dbReference type="GO" id="GO:0030170">
    <property type="term" value="F:pyridoxal phosphate binding"/>
    <property type="evidence" value="ECO:0007669"/>
    <property type="project" value="UniProtKB-UniRule"/>
</dbReference>
<keyword evidence="12" id="KW-0963">Cytoplasm</keyword>
<evidence type="ECO:0000259" key="13">
    <source>
        <dbReference type="Pfam" id="PF00266"/>
    </source>
</evidence>
<dbReference type="InterPro" id="IPR022278">
    <property type="entry name" value="Pser_aminoTfrase"/>
</dbReference>
<dbReference type="GO" id="GO:0005737">
    <property type="term" value="C:cytoplasm"/>
    <property type="evidence" value="ECO:0007669"/>
    <property type="project" value="UniProtKB-SubCell"/>
</dbReference>
<feature type="binding site" evidence="12">
    <location>
        <position position="156"/>
    </location>
    <ligand>
        <name>pyridoxal 5'-phosphate</name>
        <dbReference type="ChEBI" id="CHEBI:597326"/>
    </ligand>
</feature>
<feature type="binding site" evidence="12">
    <location>
        <begin position="80"/>
        <end position="81"/>
    </location>
    <ligand>
        <name>pyridoxal 5'-phosphate</name>
        <dbReference type="ChEBI" id="CHEBI:597326"/>
    </ligand>
</feature>
<dbReference type="UniPathway" id="UPA00244">
    <property type="reaction ID" value="UER00311"/>
</dbReference>
<dbReference type="GO" id="GO:0004648">
    <property type="term" value="F:O-phospho-L-serine:2-oxoglutarate aminotransferase activity"/>
    <property type="evidence" value="ECO:0007669"/>
    <property type="project" value="UniProtKB-UniRule"/>
</dbReference>
<dbReference type="EC" id="2.6.1.52" evidence="12"/>
<dbReference type="KEGG" id="mmec:FIU01_08890"/>